<dbReference type="InterPro" id="IPR011009">
    <property type="entry name" value="Kinase-like_dom_sf"/>
</dbReference>
<dbReference type="SMART" id="SM00220">
    <property type="entry name" value="S_TKc"/>
    <property type="match status" value="1"/>
</dbReference>
<keyword evidence="1" id="KW-0547">Nucleotide-binding</keyword>
<dbReference type="InterPro" id="IPR000719">
    <property type="entry name" value="Prot_kinase_dom"/>
</dbReference>
<dbReference type="GO" id="GO:0005524">
    <property type="term" value="F:ATP binding"/>
    <property type="evidence" value="ECO:0007669"/>
    <property type="project" value="UniProtKB-KW"/>
</dbReference>
<dbReference type="InterPro" id="IPR008271">
    <property type="entry name" value="Ser/Thr_kinase_AS"/>
</dbReference>
<organism evidence="4 5">
    <name type="scientific">Sorghum bicolor</name>
    <name type="common">Sorghum</name>
    <name type="synonym">Sorghum vulgare</name>
    <dbReference type="NCBI Taxonomy" id="4558"/>
    <lineage>
        <taxon>Eukaryota</taxon>
        <taxon>Viridiplantae</taxon>
        <taxon>Streptophyta</taxon>
        <taxon>Embryophyta</taxon>
        <taxon>Tracheophyta</taxon>
        <taxon>Spermatophyta</taxon>
        <taxon>Magnoliopsida</taxon>
        <taxon>Liliopsida</taxon>
        <taxon>Poales</taxon>
        <taxon>Poaceae</taxon>
        <taxon>PACMAD clade</taxon>
        <taxon>Panicoideae</taxon>
        <taxon>Andropogonodae</taxon>
        <taxon>Andropogoneae</taxon>
        <taxon>Sorghinae</taxon>
        <taxon>Sorghum</taxon>
    </lineage>
</organism>
<dbReference type="PANTHER" id="PTHR27005:SF468">
    <property type="entry name" value="OS01G0310500 PROTEIN"/>
    <property type="match status" value="1"/>
</dbReference>
<keyword evidence="2" id="KW-0067">ATP-binding</keyword>
<gene>
    <name evidence="4" type="ORF">BDA96_01G481500</name>
</gene>
<dbReference type="Pfam" id="PF00069">
    <property type="entry name" value="Pkinase"/>
    <property type="match status" value="1"/>
</dbReference>
<proteinExistence type="predicted"/>
<dbReference type="PROSITE" id="PS50011">
    <property type="entry name" value="PROTEIN_KINASE_DOM"/>
    <property type="match status" value="1"/>
</dbReference>
<dbReference type="Proteomes" id="UP000807115">
    <property type="component" value="Chromosome 1"/>
</dbReference>
<dbReference type="EMBL" id="CM027680">
    <property type="protein sequence ID" value="KAG0552118.1"/>
    <property type="molecule type" value="Genomic_DNA"/>
</dbReference>
<dbReference type="AlphaFoldDB" id="A0A921V2B2"/>
<dbReference type="PROSITE" id="PS00108">
    <property type="entry name" value="PROTEIN_KINASE_ST"/>
    <property type="match status" value="1"/>
</dbReference>
<reference evidence="4" key="2">
    <citation type="submission" date="2020-10" db="EMBL/GenBank/DDBJ databases">
        <authorList>
            <person name="Cooper E.A."/>
            <person name="Brenton Z.W."/>
            <person name="Flinn B.S."/>
            <person name="Jenkins J."/>
            <person name="Shu S."/>
            <person name="Flowers D."/>
            <person name="Luo F."/>
            <person name="Wang Y."/>
            <person name="Xia P."/>
            <person name="Barry K."/>
            <person name="Daum C."/>
            <person name="Lipzen A."/>
            <person name="Yoshinaga Y."/>
            <person name="Schmutz J."/>
            <person name="Saski C."/>
            <person name="Vermerris W."/>
            <person name="Kresovich S."/>
        </authorList>
    </citation>
    <scope>NUCLEOTIDE SEQUENCE</scope>
</reference>
<dbReference type="InterPro" id="IPR045274">
    <property type="entry name" value="WAK-like"/>
</dbReference>
<dbReference type="GO" id="GO:0007166">
    <property type="term" value="P:cell surface receptor signaling pathway"/>
    <property type="evidence" value="ECO:0007669"/>
    <property type="project" value="InterPro"/>
</dbReference>
<evidence type="ECO:0000259" key="3">
    <source>
        <dbReference type="PROSITE" id="PS50011"/>
    </source>
</evidence>
<dbReference type="PANTHER" id="PTHR27005">
    <property type="entry name" value="WALL-ASSOCIATED RECEPTOR KINASE-LIKE 21"/>
    <property type="match status" value="1"/>
</dbReference>
<dbReference type="GO" id="GO:0004672">
    <property type="term" value="F:protein kinase activity"/>
    <property type="evidence" value="ECO:0007669"/>
    <property type="project" value="InterPro"/>
</dbReference>
<evidence type="ECO:0000313" key="5">
    <source>
        <dbReference type="Proteomes" id="UP000807115"/>
    </source>
</evidence>
<reference evidence="4" key="1">
    <citation type="journal article" date="2019" name="BMC Genomics">
        <title>A new reference genome for Sorghum bicolor reveals high levels of sequence similarity between sweet and grain genotypes: implications for the genetics of sugar metabolism.</title>
        <authorList>
            <person name="Cooper E.A."/>
            <person name="Brenton Z.W."/>
            <person name="Flinn B.S."/>
            <person name="Jenkins J."/>
            <person name="Shu S."/>
            <person name="Flowers D."/>
            <person name="Luo F."/>
            <person name="Wang Y."/>
            <person name="Xia P."/>
            <person name="Barry K."/>
            <person name="Daum C."/>
            <person name="Lipzen A."/>
            <person name="Yoshinaga Y."/>
            <person name="Schmutz J."/>
            <person name="Saski C."/>
            <person name="Vermerris W."/>
            <person name="Kresovich S."/>
        </authorList>
    </citation>
    <scope>NUCLEOTIDE SEQUENCE</scope>
</reference>
<protein>
    <recommendedName>
        <fullName evidence="3">Protein kinase domain-containing protein</fullName>
    </recommendedName>
</protein>
<evidence type="ECO:0000313" key="4">
    <source>
        <dbReference type="EMBL" id="KAG0552118.1"/>
    </source>
</evidence>
<dbReference type="Gene3D" id="1.10.510.10">
    <property type="entry name" value="Transferase(Phosphotransferase) domain 1"/>
    <property type="match status" value="1"/>
</dbReference>
<accession>A0A921V2B2</accession>
<comment type="caution">
    <text evidence="4">The sequence shown here is derived from an EMBL/GenBank/DDBJ whole genome shotgun (WGS) entry which is preliminary data.</text>
</comment>
<evidence type="ECO:0000256" key="2">
    <source>
        <dbReference type="ARBA" id="ARBA00022840"/>
    </source>
</evidence>
<name>A0A921V2B2_SORBI</name>
<evidence type="ECO:0000256" key="1">
    <source>
        <dbReference type="ARBA" id="ARBA00022741"/>
    </source>
</evidence>
<feature type="domain" description="Protein kinase" evidence="3">
    <location>
        <begin position="1"/>
        <end position="193"/>
    </location>
</feature>
<dbReference type="SUPFAM" id="SSF56112">
    <property type="entry name" value="Protein kinase-like (PK-like)"/>
    <property type="match status" value="1"/>
</dbReference>
<sequence length="259" mass="28862">MLVYEFAPKGSLCNVLHGTQRLPLPLQTRLDIAAESAAALEYMHLSVAPKIFHGDVKSGNILLDENFMPKVSDFGTSRLLSIEKMYAESVNAIADTEYLDPVYARGLLNEKSDVYSCGIVLLELITREKPSYAGNNSLKMNFTDEKVREMYDEEIAFPDQNIELLHKVGRVALTEQMDDRPSMKQVAESLESIRRECEQMQGKQGDQVADGTSIECSPVGITMDASATDAEILESTLLCRSEMEKYALSVAYYPLKSVK</sequence>